<keyword evidence="5" id="KW-1185">Reference proteome</keyword>
<organism evidence="4 5">
    <name type="scientific">Ophiobolus disseminans</name>
    <dbReference type="NCBI Taxonomy" id="1469910"/>
    <lineage>
        <taxon>Eukaryota</taxon>
        <taxon>Fungi</taxon>
        <taxon>Dikarya</taxon>
        <taxon>Ascomycota</taxon>
        <taxon>Pezizomycotina</taxon>
        <taxon>Dothideomycetes</taxon>
        <taxon>Pleosporomycetidae</taxon>
        <taxon>Pleosporales</taxon>
        <taxon>Pleosporineae</taxon>
        <taxon>Phaeosphaeriaceae</taxon>
        <taxon>Ophiobolus</taxon>
    </lineage>
</organism>
<dbReference type="SMART" id="SM00743">
    <property type="entry name" value="Agenet"/>
    <property type="match status" value="1"/>
</dbReference>
<accession>A0A6A7AC07</accession>
<evidence type="ECO:0008006" key="6">
    <source>
        <dbReference type="Google" id="ProtNLM"/>
    </source>
</evidence>
<dbReference type="SUPFAM" id="SSF63748">
    <property type="entry name" value="Tudor/PWWP/MBT"/>
    <property type="match status" value="1"/>
</dbReference>
<feature type="region of interest" description="Disordered" evidence="1">
    <location>
        <begin position="164"/>
        <end position="330"/>
    </location>
</feature>
<dbReference type="OrthoDB" id="79171at2759"/>
<dbReference type="AlphaFoldDB" id="A0A6A7AC07"/>
<feature type="domain" description="Tudor" evidence="2">
    <location>
        <begin position="112"/>
        <end position="172"/>
    </location>
</feature>
<dbReference type="EMBL" id="MU006219">
    <property type="protein sequence ID" value="KAF2830673.1"/>
    <property type="molecule type" value="Genomic_DNA"/>
</dbReference>
<feature type="compositionally biased region" description="Low complexity" evidence="1">
    <location>
        <begin position="80"/>
        <end position="89"/>
    </location>
</feature>
<feature type="compositionally biased region" description="Basic and acidic residues" evidence="1">
    <location>
        <begin position="91"/>
        <end position="110"/>
    </location>
</feature>
<dbReference type="InterPro" id="IPR014002">
    <property type="entry name" value="Agenet_dom_plant"/>
</dbReference>
<protein>
    <recommendedName>
        <fullName evidence="6">Tudor domain-containing protein</fullName>
    </recommendedName>
</protein>
<reference evidence="4" key="1">
    <citation type="journal article" date="2020" name="Stud. Mycol.">
        <title>101 Dothideomycetes genomes: a test case for predicting lifestyles and emergence of pathogens.</title>
        <authorList>
            <person name="Haridas S."/>
            <person name="Albert R."/>
            <person name="Binder M."/>
            <person name="Bloem J."/>
            <person name="Labutti K."/>
            <person name="Salamov A."/>
            <person name="Andreopoulos B."/>
            <person name="Baker S."/>
            <person name="Barry K."/>
            <person name="Bills G."/>
            <person name="Bluhm B."/>
            <person name="Cannon C."/>
            <person name="Castanera R."/>
            <person name="Culley D."/>
            <person name="Daum C."/>
            <person name="Ezra D."/>
            <person name="Gonzalez J."/>
            <person name="Henrissat B."/>
            <person name="Kuo A."/>
            <person name="Liang C."/>
            <person name="Lipzen A."/>
            <person name="Lutzoni F."/>
            <person name="Magnuson J."/>
            <person name="Mondo S."/>
            <person name="Nolan M."/>
            <person name="Ohm R."/>
            <person name="Pangilinan J."/>
            <person name="Park H.-J."/>
            <person name="Ramirez L."/>
            <person name="Alfaro M."/>
            <person name="Sun H."/>
            <person name="Tritt A."/>
            <person name="Yoshinaga Y."/>
            <person name="Zwiers L.-H."/>
            <person name="Turgeon B."/>
            <person name="Goodwin S."/>
            <person name="Spatafora J."/>
            <person name="Crous P."/>
            <person name="Grigoriev I."/>
        </authorList>
    </citation>
    <scope>NUCLEOTIDE SEQUENCE</scope>
    <source>
        <strain evidence="4">CBS 113818</strain>
    </source>
</reference>
<feature type="domain" description="Agenet" evidence="3">
    <location>
        <begin position="112"/>
        <end position="172"/>
    </location>
</feature>
<evidence type="ECO:0000259" key="3">
    <source>
        <dbReference type="SMART" id="SM00743"/>
    </source>
</evidence>
<feature type="compositionally biased region" description="Basic and acidic residues" evidence="1">
    <location>
        <begin position="283"/>
        <end position="320"/>
    </location>
</feature>
<proteinExistence type="predicted"/>
<feature type="region of interest" description="Disordered" evidence="1">
    <location>
        <begin position="80"/>
        <end position="120"/>
    </location>
</feature>
<sequence length="330" mass="37262">MADIKALKDAVWLKKEEIKKEEEPLASWTEQLQMVRGIMETDGRSQEYEDMEQEIIRSMALHETSLARLRPQLQKLEAQLPQTAQPAAPKFDPEKHPLLRKVAEKQEPEKPVTFAPGDPVEAQWTDRSWYKAKVMSVLGSASAPRYIVRFVEYDEKITVDSNAVRPPPSKKKYNMEPAAAPSPALPVTSTPHVISGPASINPGAQAAKKNAVEDDELKPKSRIPNNGQLKKRKSTWQDFQAKTSKKIPKKESMFRTSTEAGSRVGFTGSGKGMTETHKRTRYDHKADAENDEEYKKEAAPQARKCYDIKSEPDRGNERKRGAPPQARLRY</sequence>
<dbReference type="InterPro" id="IPR002999">
    <property type="entry name" value="Tudor"/>
</dbReference>
<evidence type="ECO:0000259" key="2">
    <source>
        <dbReference type="SMART" id="SM00333"/>
    </source>
</evidence>
<name>A0A6A7AC07_9PLEO</name>
<evidence type="ECO:0000256" key="1">
    <source>
        <dbReference type="SAM" id="MobiDB-lite"/>
    </source>
</evidence>
<dbReference type="SMART" id="SM00333">
    <property type="entry name" value="TUDOR"/>
    <property type="match status" value="1"/>
</dbReference>
<dbReference type="Proteomes" id="UP000799424">
    <property type="component" value="Unassembled WGS sequence"/>
</dbReference>
<evidence type="ECO:0000313" key="5">
    <source>
        <dbReference type="Proteomes" id="UP000799424"/>
    </source>
</evidence>
<dbReference type="Gene3D" id="2.30.30.140">
    <property type="match status" value="1"/>
</dbReference>
<evidence type="ECO:0000313" key="4">
    <source>
        <dbReference type="EMBL" id="KAF2830673.1"/>
    </source>
</evidence>
<gene>
    <name evidence="4" type="ORF">CC86DRAFT_367382</name>
</gene>